<reference evidence="1 2" key="1">
    <citation type="submission" date="2023-12" db="EMBL/GenBank/DDBJ databases">
        <title>Baltic Sea Cyanobacteria.</title>
        <authorList>
            <person name="Delbaje E."/>
            <person name="Fewer D.P."/>
            <person name="Shishido T.K."/>
        </authorList>
    </citation>
    <scope>NUCLEOTIDE SEQUENCE [LARGE SCALE GENOMIC DNA]</scope>
    <source>
        <strain evidence="1 2">UHCC 0370</strain>
    </source>
</reference>
<proteinExistence type="predicted"/>
<dbReference type="RefSeq" id="WP_281008447.1">
    <property type="nucleotide sequence ID" value="NZ_JAYGIE010000013.1"/>
</dbReference>
<protein>
    <submittedName>
        <fullName evidence="1">Uncharacterized protein</fullName>
    </submittedName>
</protein>
<dbReference type="EMBL" id="JAYGIE010000013">
    <property type="protein sequence ID" value="MEA5476903.1"/>
    <property type="molecule type" value="Genomic_DNA"/>
</dbReference>
<name>A0ABU5TF61_9CYAN</name>
<gene>
    <name evidence="1" type="ORF">VB774_04650</name>
</gene>
<organism evidence="1 2">
    <name type="scientific">Pseudanabaena galeata UHCC 0370</name>
    <dbReference type="NCBI Taxonomy" id="3110310"/>
    <lineage>
        <taxon>Bacteria</taxon>
        <taxon>Bacillati</taxon>
        <taxon>Cyanobacteriota</taxon>
        <taxon>Cyanophyceae</taxon>
        <taxon>Pseudanabaenales</taxon>
        <taxon>Pseudanabaenaceae</taxon>
        <taxon>Pseudanabaena</taxon>
    </lineage>
</organism>
<comment type="caution">
    <text evidence="1">The sequence shown here is derived from an EMBL/GenBank/DDBJ whole genome shotgun (WGS) entry which is preliminary data.</text>
</comment>
<sequence>MIISTKIPDTTNPNIQISQEIVNVINILTEQLIGEICHQVRFSYGDELHLDFGEMSRCDHPKLRNLLKGNWQFGARATPWLLKKSGQLLLKSEEPETDAEIKNAKQLTRESLENKKILKFEVNPENLELQLLFEEDYELILQPDLEDLDLSYWDLFMPNDKVLEVGAGYFWSCRSVYDRC</sequence>
<accession>A0ABU5TF61</accession>
<dbReference type="Proteomes" id="UP001301388">
    <property type="component" value="Unassembled WGS sequence"/>
</dbReference>
<keyword evidence="2" id="KW-1185">Reference proteome</keyword>
<evidence type="ECO:0000313" key="1">
    <source>
        <dbReference type="EMBL" id="MEA5476903.1"/>
    </source>
</evidence>
<evidence type="ECO:0000313" key="2">
    <source>
        <dbReference type="Proteomes" id="UP001301388"/>
    </source>
</evidence>